<dbReference type="PANTHER" id="PTHR46895">
    <property type="entry name" value="PROTEIN CBG20548-RELATED"/>
    <property type="match status" value="1"/>
</dbReference>
<feature type="transmembrane region" description="Helical" evidence="2">
    <location>
        <begin position="62"/>
        <end position="79"/>
    </location>
</feature>
<dbReference type="SUPFAM" id="SSF81321">
    <property type="entry name" value="Family A G protein-coupled receptor-like"/>
    <property type="match status" value="1"/>
</dbReference>
<reference evidence="3" key="1">
    <citation type="journal article" date="2013" name="Genetics">
        <title>The draft genome and transcriptome of Panagrellus redivivus are shaped by the harsh demands of a free-living lifestyle.</title>
        <authorList>
            <person name="Srinivasan J."/>
            <person name="Dillman A.R."/>
            <person name="Macchietto M.G."/>
            <person name="Heikkinen L."/>
            <person name="Lakso M."/>
            <person name="Fracchia K.M."/>
            <person name="Antoshechkin I."/>
            <person name="Mortazavi A."/>
            <person name="Wong G."/>
            <person name="Sternberg P.W."/>
        </authorList>
    </citation>
    <scope>NUCLEOTIDE SEQUENCE [LARGE SCALE GENOMIC DNA]</scope>
    <source>
        <strain evidence="3">MT8872</strain>
    </source>
</reference>
<dbReference type="Proteomes" id="UP000492821">
    <property type="component" value="Unassembled WGS sequence"/>
</dbReference>
<evidence type="ECO:0000313" key="3">
    <source>
        <dbReference type="Proteomes" id="UP000492821"/>
    </source>
</evidence>
<dbReference type="Gene3D" id="1.20.1070.10">
    <property type="entry name" value="Rhodopsin 7-helix transmembrane proteins"/>
    <property type="match status" value="1"/>
</dbReference>
<sequence>MMYQNASTKCLTDRSLRLISSDVEDLVFRYVFPPEFFLGVFGNALNLWILSCHGMRNRANDMVVFVPIMAVGLLNMLLARRLQNHDKLVLQTENSNMQMTMAIQHVGFNRVEGEFKIILISSCFALTQGPSAVMSVWELLIGYSSKDNTIFIFTSIANALVITGKTINFALFCLSSTHFRRKCALIFLRKFPSLSQTSFGRQMSSRMSGKVEFHGSKASLMHRRSVNSIPRGSNRSRNDSKRFHAQLQPLAEASFNSTEEAAANTSSPTT</sequence>
<name>A0A7E4ZQG5_PANRE</name>
<feature type="compositionally biased region" description="Polar residues" evidence="1">
    <location>
        <begin position="226"/>
        <end position="235"/>
    </location>
</feature>
<feature type="transmembrane region" description="Helical" evidence="2">
    <location>
        <begin position="27"/>
        <end position="50"/>
    </location>
</feature>
<keyword evidence="2" id="KW-0472">Membrane</keyword>
<keyword evidence="2" id="KW-1133">Transmembrane helix</keyword>
<feature type="region of interest" description="Disordered" evidence="1">
    <location>
        <begin position="224"/>
        <end position="243"/>
    </location>
</feature>
<evidence type="ECO:0000313" key="4">
    <source>
        <dbReference type="WBParaSite" id="Pan_g11321.t1"/>
    </source>
</evidence>
<feature type="compositionally biased region" description="Polar residues" evidence="1">
    <location>
        <begin position="254"/>
        <end position="270"/>
    </location>
</feature>
<reference evidence="4" key="2">
    <citation type="submission" date="2020-10" db="UniProtKB">
        <authorList>
            <consortium name="WormBaseParasite"/>
        </authorList>
    </citation>
    <scope>IDENTIFICATION</scope>
</reference>
<accession>A0A7E4ZQG5</accession>
<proteinExistence type="predicted"/>
<protein>
    <submittedName>
        <fullName evidence="4">G_PROTEIN_RECEP_F1_2 domain-containing protein</fullName>
    </submittedName>
</protein>
<organism evidence="3 4">
    <name type="scientific">Panagrellus redivivus</name>
    <name type="common">Microworm</name>
    <dbReference type="NCBI Taxonomy" id="6233"/>
    <lineage>
        <taxon>Eukaryota</taxon>
        <taxon>Metazoa</taxon>
        <taxon>Ecdysozoa</taxon>
        <taxon>Nematoda</taxon>
        <taxon>Chromadorea</taxon>
        <taxon>Rhabditida</taxon>
        <taxon>Tylenchina</taxon>
        <taxon>Panagrolaimomorpha</taxon>
        <taxon>Panagrolaimoidea</taxon>
        <taxon>Panagrolaimidae</taxon>
        <taxon>Panagrellus</taxon>
    </lineage>
</organism>
<feature type="transmembrane region" description="Helical" evidence="2">
    <location>
        <begin position="149"/>
        <end position="174"/>
    </location>
</feature>
<keyword evidence="2" id="KW-0812">Transmembrane</keyword>
<feature type="region of interest" description="Disordered" evidence="1">
    <location>
        <begin position="249"/>
        <end position="270"/>
    </location>
</feature>
<keyword evidence="3" id="KW-1185">Reference proteome</keyword>
<dbReference type="PANTHER" id="PTHR46895:SF6">
    <property type="entry name" value="G-PROTEIN COUPLED RECEPTORS FAMILY 1 PROFILE DOMAIN-CONTAINING PROTEIN"/>
    <property type="match status" value="1"/>
</dbReference>
<feature type="transmembrane region" description="Helical" evidence="2">
    <location>
        <begin position="117"/>
        <end position="137"/>
    </location>
</feature>
<evidence type="ECO:0000256" key="2">
    <source>
        <dbReference type="SAM" id="Phobius"/>
    </source>
</evidence>
<evidence type="ECO:0000256" key="1">
    <source>
        <dbReference type="SAM" id="MobiDB-lite"/>
    </source>
</evidence>
<dbReference type="WBParaSite" id="Pan_g11321.t1">
    <property type="protein sequence ID" value="Pan_g11321.t1"/>
    <property type="gene ID" value="Pan_g11321"/>
</dbReference>
<dbReference type="AlphaFoldDB" id="A0A7E4ZQG5"/>